<proteinExistence type="predicted"/>
<comment type="caution">
    <text evidence="2">The sequence shown here is derived from an EMBL/GenBank/DDBJ whole genome shotgun (WGS) entry which is preliminary data.</text>
</comment>
<gene>
    <name evidence="2" type="ORF">QQ055_06965</name>
</gene>
<dbReference type="InterPro" id="IPR008538">
    <property type="entry name" value="Uma2"/>
</dbReference>
<dbReference type="Pfam" id="PF05685">
    <property type="entry name" value="Uma2"/>
    <property type="match status" value="1"/>
</dbReference>
<evidence type="ECO:0000313" key="3">
    <source>
        <dbReference type="Proteomes" id="UP001230986"/>
    </source>
</evidence>
<dbReference type="CDD" id="cd06260">
    <property type="entry name" value="DUF820-like"/>
    <property type="match status" value="1"/>
</dbReference>
<dbReference type="SUPFAM" id="SSF52980">
    <property type="entry name" value="Restriction endonuclease-like"/>
    <property type="match status" value="1"/>
</dbReference>
<protein>
    <submittedName>
        <fullName evidence="2">Uma2 family endonuclease</fullName>
    </submittedName>
</protein>
<name>A0ABT7LYW0_9CYAN</name>
<keyword evidence="2" id="KW-0255">Endonuclease</keyword>
<reference evidence="2 3" key="1">
    <citation type="submission" date="2023-06" db="EMBL/GenBank/DDBJ databases">
        <title>Whole genome sequence of Oscillatoria calcuttensis NRMC-F 0142.</title>
        <authorList>
            <person name="Shakena Fathima T."/>
            <person name="Muralitharan G."/>
            <person name="Thajuddin N."/>
        </authorList>
    </citation>
    <scope>NUCLEOTIDE SEQUENCE [LARGE SCALE GENOMIC DNA]</scope>
    <source>
        <strain evidence="2 3">NRMC-F 0142</strain>
    </source>
</reference>
<dbReference type="InterPro" id="IPR012296">
    <property type="entry name" value="Nuclease_put_TT1808"/>
</dbReference>
<dbReference type="GO" id="GO:0004519">
    <property type="term" value="F:endonuclease activity"/>
    <property type="evidence" value="ECO:0007669"/>
    <property type="project" value="UniProtKB-KW"/>
</dbReference>
<dbReference type="RefSeq" id="WP_286004417.1">
    <property type="nucleotide sequence ID" value="NZ_JASVEJ010000026.1"/>
</dbReference>
<evidence type="ECO:0000259" key="1">
    <source>
        <dbReference type="Pfam" id="PF05685"/>
    </source>
</evidence>
<keyword evidence="2" id="KW-0378">Hydrolase</keyword>
<dbReference type="Proteomes" id="UP001230986">
    <property type="component" value="Unassembled WGS sequence"/>
</dbReference>
<organism evidence="2 3">
    <name type="scientific">Geitlerinema calcuttense NRMC-F 0142</name>
    <dbReference type="NCBI Taxonomy" id="2922238"/>
    <lineage>
        <taxon>Bacteria</taxon>
        <taxon>Bacillati</taxon>
        <taxon>Cyanobacteriota</taxon>
        <taxon>Cyanophyceae</taxon>
        <taxon>Geitlerinematales</taxon>
        <taxon>Geitlerinemataceae</taxon>
        <taxon>Geitlerinema</taxon>
    </lineage>
</organism>
<evidence type="ECO:0000313" key="2">
    <source>
        <dbReference type="EMBL" id="MDL5057205.1"/>
    </source>
</evidence>
<keyword evidence="3" id="KW-1185">Reference proteome</keyword>
<feature type="domain" description="Putative restriction endonuclease" evidence="1">
    <location>
        <begin position="29"/>
        <end position="197"/>
    </location>
</feature>
<sequence length="233" mass="26679">MVSYLDRNQASSFTLPPLENGDRLTRAEFEKRYHAMTHTKKAELIEGVVYMPSPLRHQRHGRPHSAIITWLGVYRAATPGVDLSDNATVRLDFDNEPQPDALLRIDRGGQSMISEDDYIEGAPELIAEIAASTVSYDLHEKLRVYRRNQVQEYLVWRTYDQQLDWFRLSNEEYVRLEPNAEGVIGSQVFPGLWLAVSALLEDNLAEVLATLQRGLQTTEHQAFLEQLKSRRLG</sequence>
<keyword evidence="2" id="KW-0540">Nuclease</keyword>
<dbReference type="EMBL" id="JASVEJ010000026">
    <property type="protein sequence ID" value="MDL5057205.1"/>
    <property type="molecule type" value="Genomic_DNA"/>
</dbReference>
<dbReference type="PANTHER" id="PTHR35400:SF3">
    <property type="entry name" value="SLL1072 PROTEIN"/>
    <property type="match status" value="1"/>
</dbReference>
<dbReference type="PANTHER" id="PTHR35400">
    <property type="entry name" value="SLR1083 PROTEIN"/>
    <property type="match status" value="1"/>
</dbReference>
<dbReference type="Gene3D" id="3.90.1570.10">
    <property type="entry name" value="tt1808, chain A"/>
    <property type="match status" value="1"/>
</dbReference>
<accession>A0ABT7LYW0</accession>
<dbReference type="InterPro" id="IPR011335">
    <property type="entry name" value="Restrct_endonuc-II-like"/>
</dbReference>